<name>A0A9W6Q4F4_9ACTN</name>
<dbReference type="EMBL" id="BSSA01000005">
    <property type="protein sequence ID" value="GLW69689.1"/>
    <property type="molecule type" value="Genomic_DNA"/>
</dbReference>
<evidence type="ECO:0000313" key="2">
    <source>
        <dbReference type="Proteomes" id="UP001165041"/>
    </source>
</evidence>
<comment type="caution">
    <text evidence="1">The sequence shown here is derived from an EMBL/GenBank/DDBJ whole genome shotgun (WGS) entry which is preliminary data.</text>
</comment>
<dbReference type="AlphaFoldDB" id="A0A9W6Q4F4"/>
<dbReference type="Proteomes" id="UP001165041">
    <property type="component" value="Unassembled WGS sequence"/>
</dbReference>
<gene>
    <name evidence="1" type="ORF">Kpho02_19880</name>
</gene>
<organism evidence="1 2">
    <name type="scientific">Kitasatospora phosalacinea</name>
    <dbReference type="NCBI Taxonomy" id="2065"/>
    <lineage>
        <taxon>Bacteria</taxon>
        <taxon>Bacillati</taxon>
        <taxon>Actinomycetota</taxon>
        <taxon>Actinomycetes</taxon>
        <taxon>Kitasatosporales</taxon>
        <taxon>Streptomycetaceae</taxon>
        <taxon>Kitasatospora</taxon>
    </lineage>
</organism>
<reference evidence="1" key="1">
    <citation type="submission" date="2023-02" db="EMBL/GenBank/DDBJ databases">
        <title>Kitasatospora phosalacinea NBRC 14627.</title>
        <authorList>
            <person name="Ichikawa N."/>
            <person name="Sato H."/>
            <person name="Tonouchi N."/>
        </authorList>
    </citation>
    <scope>NUCLEOTIDE SEQUENCE</scope>
    <source>
        <strain evidence="1">NBRC 14627</strain>
    </source>
</reference>
<protein>
    <submittedName>
        <fullName evidence="1">Uncharacterized protein</fullName>
    </submittedName>
</protein>
<evidence type="ECO:0000313" key="1">
    <source>
        <dbReference type="EMBL" id="GLW69689.1"/>
    </source>
</evidence>
<accession>A0A9W6Q4F4</accession>
<sequence>MYGQVRWHDRSAVLGPARQAEVLTSSRAVADVLGEQGRGPFESVFGGLEPAAQAGRVKVYATGEIGDAARVDALPVQVFAVQMAPGAAGVQVQTTKEGAASPKLKAALEALAGSVPVTLPEGQEIHGLDGTNLPAPSATPVPVHGRAVRASGSGGSGCPAWCAGVRPPRRPAPAGGPR</sequence>
<proteinExistence type="predicted"/>